<dbReference type="GO" id="GO:0015562">
    <property type="term" value="F:efflux transmembrane transporter activity"/>
    <property type="evidence" value="ECO:0007669"/>
    <property type="project" value="InterPro"/>
</dbReference>
<sequence length="534" mass="57983">MKRVAFCLTILSPMLAVGCAHLAHRGQNPPAESADKVAANEVSAAPSAEPPTASPTKSLEPNDLSELVQTVALETELDDPIESPASPNDRGDANRLWSVDVEAAPFPSFEIADGSDLNSDLPSTEVPFDGTTYSLEELEQLALGNNPSIAAANATSRKAAGLRYQVGRKPNPILGYFGQQLADENTDQHGVFVEQEFVRGNKLELNRQVLAHTTNAQNWEIETQRYRVLTDIRVLFFEAIAAQQKLVATENFATIAERGVRVAEDRRNAEEGTLVESLQAKTQLAEVRLAAEQTEAAYRGAWKDLAAVAGLSVTGPVRLTGDPEVPSQAPDWQQAYAEITATSPELNVAEAIVCEKRAMLKRQQVQMIPNVTGQFGAGYDRSTDSGMINVQVGAPIPVHNQNRGNISAAYADYTRALENVERIELAIQSRLAVAARDFESALAAVNKYEQEIIPQATQALELSDQAYRAGELEFLQVLVLRRAYYESRIRLIEARKNLAQAAARVEGLVLTGGLEMPGDFTESDGIRGQSFGGQ</sequence>
<feature type="signal peptide" evidence="3">
    <location>
        <begin position="1"/>
        <end position="22"/>
    </location>
</feature>
<protein>
    <submittedName>
        <fullName evidence="4">TolC family protein</fullName>
    </submittedName>
</protein>
<proteinExistence type="inferred from homology"/>
<gene>
    <name evidence="4" type="ORF">FYK55_23990</name>
</gene>
<evidence type="ECO:0000256" key="2">
    <source>
        <dbReference type="SAM" id="MobiDB-lite"/>
    </source>
</evidence>
<dbReference type="PROSITE" id="PS51257">
    <property type="entry name" value="PROKAR_LIPOPROTEIN"/>
    <property type="match status" value="1"/>
</dbReference>
<keyword evidence="3" id="KW-0732">Signal</keyword>
<organism evidence="4 5">
    <name type="scientific">Roseiconus nitratireducens</name>
    <dbReference type="NCBI Taxonomy" id="2605748"/>
    <lineage>
        <taxon>Bacteria</taxon>
        <taxon>Pseudomonadati</taxon>
        <taxon>Planctomycetota</taxon>
        <taxon>Planctomycetia</taxon>
        <taxon>Pirellulales</taxon>
        <taxon>Pirellulaceae</taxon>
        <taxon>Roseiconus</taxon>
    </lineage>
</organism>
<feature type="region of interest" description="Disordered" evidence="2">
    <location>
        <begin position="26"/>
        <end position="62"/>
    </location>
</feature>
<evidence type="ECO:0000256" key="3">
    <source>
        <dbReference type="SAM" id="SignalP"/>
    </source>
</evidence>
<dbReference type="RefSeq" id="WP_150079177.1">
    <property type="nucleotide sequence ID" value="NZ_VWOX01000019.1"/>
</dbReference>
<keyword evidence="5" id="KW-1185">Reference proteome</keyword>
<dbReference type="InterPro" id="IPR003423">
    <property type="entry name" value="OMP_efflux"/>
</dbReference>
<dbReference type="EMBL" id="VWOX01000019">
    <property type="protein sequence ID" value="KAA5539402.1"/>
    <property type="molecule type" value="Genomic_DNA"/>
</dbReference>
<dbReference type="InterPro" id="IPR010131">
    <property type="entry name" value="MdtP/NodT-like"/>
</dbReference>
<evidence type="ECO:0000256" key="1">
    <source>
        <dbReference type="ARBA" id="ARBA00007613"/>
    </source>
</evidence>
<feature type="compositionally biased region" description="Low complexity" evidence="2">
    <location>
        <begin position="37"/>
        <end position="47"/>
    </location>
</feature>
<accession>A0A5M6CZF8</accession>
<evidence type="ECO:0000313" key="5">
    <source>
        <dbReference type="Proteomes" id="UP000324479"/>
    </source>
</evidence>
<dbReference type="PANTHER" id="PTHR30203">
    <property type="entry name" value="OUTER MEMBRANE CATION EFFLUX PROTEIN"/>
    <property type="match status" value="1"/>
</dbReference>
<dbReference type="Pfam" id="PF02321">
    <property type="entry name" value="OEP"/>
    <property type="match status" value="1"/>
</dbReference>
<comment type="caution">
    <text evidence="4">The sequence shown here is derived from an EMBL/GenBank/DDBJ whole genome shotgun (WGS) entry which is preliminary data.</text>
</comment>
<dbReference type="Gene3D" id="1.20.1600.10">
    <property type="entry name" value="Outer membrane efflux proteins (OEP)"/>
    <property type="match status" value="1"/>
</dbReference>
<feature type="chain" id="PRO_5024458883" evidence="3">
    <location>
        <begin position="23"/>
        <end position="534"/>
    </location>
</feature>
<name>A0A5M6CZF8_9BACT</name>
<comment type="similarity">
    <text evidence="1">Belongs to the outer membrane factor (OMF) (TC 1.B.17) family.</text>
</comment>
<dbReference type="AlphaFoldDB" id="A0A5M6CZF8"/>
<reference evidence="4 5" key="1">
    <citation type="submission" date="2019-08" db="EMBL/GenBank/DDBJ databases">
        <authorList>
            <person name="Dhanesh K."/>
            <person name="Kumar G."/>
            <person name="Sasikala C."/>
            <person name="Venkata Ramana C."/>
        </authorList>
    </citation>
    <scope>NUCLEOTIDE SEQUENCE [LARGE SCALE GENOMIC DNA]</scope>
    <source>
        <strain evidence="4 5">JC645</strain>
    </source>
</reference>
<dbReference type="SUPFAM" id="SSF56954">
    <property type="entry name" value="Outer membrane efflux proteins (OEP)"/>
    <property type="match status" value="1"/>
</dbReference>
<dbReference type="PANTHER" id="PTHR30203:SF24">
    <property type="entry name" value="BLR4935 PROTEIN"/>
    <property type="match status" value="1"/>
</dbReference>
<dbReference type="Proteomes" id="UP000324479">
    <property type="component" value="Unassembled WGS sequence"/>
</dbReference>
<evidence type="ECO:0000313" key="4">
    <source>
        <dbReference type="EMBL" id="KAA5539402.1"/>
    </source>
</evidence>